<organism evidence="2 3">
    <name type="scientific">Rufibacter latericius</name>
    <dbReference type="NCBI Taxonomy" id="2487040"/>
    <lineage>
        <taxon>Bacteria</taxon>
        <taxon>Pseudomonadati</taxon>
        <taxon>Bacteroidota</taxon>
        <taxon>Cytophagia</taxon>
        <taxon>Cytophagales</taxon>
        <taxon>Hymenobacteraceae</taxon>
        <taxon>Rufibacter</taxon>
    </lineage>
</organism>
<dbReference type="RefSeq" id="WP_123127482.1">
    <property type="nucleotide sequence ID" value="NZ_RJJD01000008.1"/>
</dbReference>
<feature type="transmembrane region" description="Helical" evidence="1">
    <location>
        <begin position="79"/>
        <end position="98"/>
    </location>
</feature>
<sequence>MEESQRDAYFGFEELIETKGLDNVKGRRRDLLPWWIKAFTWIFLLMAAIVPIGVVMGLMGLSFSVSLYGFETTNPISPTGITLTLLIFLKGVTAFGLWTEKDWAVRIGTLDAVIGLVACGVAMFVLPFVDRSEGFVFNFRLEPILLVLYLLKLLKIKPYWEVK</sequence>
<reference evidence="2 3" key="1">
    <citation type="submission" date="2018-11" db="EMBL/GenBank/DDBJ databases">
        <title>Rufibacter latericius sp. nov., isolated from water in Baiyang Lake.</title>
        <authorList>
            <person name="Yang Y."/>
        </authorList>
    </citation>
    <scope>NUCLEOTIDE SEQUENCE [LARGE SCALE GENOMIC DNA]</scope>
    <source>
        <strain evidence="2 3">R-22-1c-1</strain>
    </source>
</reference>
<dbReference type="EMBL" id="RJJD01000008">
    <property type="protein sequence ID" value="RNI25859.1"/>
    <property type="molecule type" value="Genomic_DNA"/>
</dbReference>
<dbReference type="AlphaFoldDB" id="A0A3M9MJY4"/>
<feature type="transmembrane region" description="Helical" evidence="1">
    <location>
        <begin position="110"/>
        <end position="129"/>
    </location>
</feature>
<protein>
    <submittedName>
        <fullName evidence="2">Uncharacterized protein</fullName>
    </submittedName>
</protein>
<keyword evidence="1" id="KW-0472">Membrane</keyword>
<evidence type="ECO:0000313" key="2">
    <source>
        <dbReference type="EMBL" id="RNI25859.1"/>
    </source>
</evidence>
<evidence type="ECO:0000313" key="3">
    <source>
        <dbReference type="Proteomes" id="UP000272117"/>
    </source>
</evidence>
<gene>
    <name evidence="2" type="ORF">EFB08_13515</name>
</gene>
<accession>A0A3M9MJY4</accession>
<proteinExistence type="predicted"/>
<keyword evidence="1" id="KW-0812">Transmembrane</keyword>
<feature type="transmembrane region" description="Helical" evidence="1">
    <location>
        <begin position="34"/>
        <end position="59"/>
    </location>
</feature>
<dbReference type="Proteomes" id="UP000272117">
    <property type="component" value="Unassembled WGS sequence"/>
</dbReference>
<name>A0A3M9MJY4_9BACT</name>
<dbReference type="OrthoDB" id="7060697at2"/>
<keyword evidence="1" id="KW-1133">Transmembrane helix</keyword>
<evidence type="ECO:0000256" key="1">
    <source>
        <dbReference type="SAM" id="Phobius"/>
    </source>
</evidence>
<keyword evidence="3" id="KW-1185">Reference proteome</keyword>
<comment type="caution">
    <text evidence="2">The sequence shown here is derived from an EMBL/GenBank/DDBJ whole genome shotgun (WGS) entry which is preliminary data.</text>
</comment>